<keyword evidence="3" id="KW-1185">Reference proteome</keyword>
<reference evidence="2" key="1">
    <citation type="submission" date="2020-12" db="EMBL/GenBank/DDBJ databases">
        <title>Sanguibacter suaedae sp. nov., isolated from Suaeda aralocaspica.</title>
        <authorList>
            <person name="Ma Q."/>
        </authorList>
    </citation>
    <scope>NUCLEOTIDE SEQUENCE</scope>
    <source>
        <strain evidence="2">YZGR15</strain>
    </source>
</reference>
<feature type="transmembrane region" description="Helical" evidence="1">
    <location>
        <begin position="72"/>
        <end position="91"/>
    </location>
</feature>
<dbReference type="AlphaFoldDB" id="A0A934M8M8"/>
<comment type="caution">
    <text evidence="2">The sequence shown here is derived from an EMBL/GenBank/DDBJ whole genome shotgun (WGS) entry which is preliminary data.</text>
</comment>
<dbReference type="EMBL" id="JAEINH010000001">
    <property type="protein sequence ID" value="MBI9113725.1"/>
    <property type="molecule type" value="Genomic_DNA"/>
</dbReference>
<keyword evidence="1" id="KW-0812">Transmembrane</keyword>
<keyword evidence="1" id="KW-0472">Membrane</keyword>
<proteinExistence type="predicted"/>
<organism evidence="2 3">
    <name type="scientific">Sanguibacter suaedae</name>
    <dbReference type="NCBI Taxonomy" id="2795737"/>
    <lineage>
        <taxon>Bacteria</taxon>
        <taxon>Bacillati</taxon>
        <taxon>Actinomycetota</taxon>
        <taxon>Actinomycetes</taxon>
        <taxon>Micrococcales</taxon>
        <taxon>Sanguibacteraceae</taxon>
        <taxon>Sanguibacter</taxon>
    </lineage>
</organism>
<name>A0A934M8M8_9MICO</name>
<evidence type="ECO:0000313" key="3">
    <source>
        <dbReference type="Proteomes" id="UP000602087"/>
    </source>
</evidence>
<accession>A0A934M8M8</accession>
<gene>
    <name evidence="2" type="ORF">JAV76_01700</name>
</gene>
<dbReference type="Proteomes" id="UP000602087">
    <property type="component" value="Unassembled WGS sequence"/>
</dbReference>
<sequence>MLATLIAGAAVAAIWADAVPRAMVCPAVYPGPDWCTPGARQRSGVTWTAAMVAVWALVVAVALTLGRLARWLLGAGVVVLAVVGIVGYRAVMGSTGYAIG</sequence>
<evidence type="ECO:0000313" key="2">
    <source>
        <dbReference type="EMBL" id="MBI9113725.1"/>
    </source>
</evidence>
<keyword evidence="1" id="KW-1133">Transmembrane helix</keyword>
<dbReference type="RefSeq" id="WP_198732277.1">
    <property type="nucleotide sequence ID" value="NZ_JAEINH010000001.1"/>
</dbReference>
<evidence type="ECO:0000256" key="1">
    <source>
        <dbReference type="SAM" id="Phobius"/>
    </source>
</evidence>
<protein>
    <submittedName>
        <fullName evidence="2">Uncharacterized protein</fullName>
    </submittedName>
</protein>
<feature type="transmembrane region" description="Helical" evidence="1">
    <location>
        <begin position="45"/>
        <end position="65"/>
    </location>
</feature>